<dbReference type="GO" id="GO:0016705">
    <property type="term" value="F:oxidoreductase activity, acting on paired donors, with incorporation or reduction of molecular oxygen"/>
    <property type="evidence" value="ECO:0007669"/>
    <property type="project" value="InterPro"/>
</dbReference>
<evidence type="ECO:0008006" key="3">
    <source>
        <dbReference type="Google" id="ProtNLM"/>
    </source>
</evidence>
<dbReference type="EMBL" id="KQ964307">
    <property type="protein sequence ID" value="KXJ84965.1"/>
    <property type="molecule type" value="Genomic_DNA"/>
</dbReference>
<dbReference type="GO" id="GO:0020037">
    <property type="term" value="F:heme binding"/>
    <property type="evidence" value="ECO:0007669"/>
    <property type="project" value="InterPro"/>
</dbReference>
<dbReference type="Proteomes" id="UP000070501">
    <property type="component" value="Unassembled WGS sequence"/>
</dbReference>
<sequence length="71" mass="8184">HRRMRRVLAHAFSEKALRGQEELVKSYVDLFVKRIGEQATTGPINIALWYNVCTFDPIGHLTLIQPFGMLE</sequence>
<dbReference type="STRING" id="196109.A0A136IJ08"/>
<gene>
    <name evidence="1" type="ORF">Micbo1qcDRAFT_113250</name>
</gene>
<dbReference type="GO" id="GO:0004497">
    <property type="term" value="F:monooxygenase activity"/>
    <property type="evidence" value="ECO:0007669"/>
    <property type="project" value="InterPro"/>
</dbReference>
<protein>
    <recommendedName>
        <fullName evidence="3">Cytochrome P450</fullName>
    </recommendedName>
</protein>
<evidence type="ECO:0000313" key="2">
    <source>
        <dbReference type="Proteomes" id="UP000070501"/>
    </source>
</evidence>
<feature type="non-terminal residue" evidence="1">
    <location>
        <position position="1"/>
    </location>
</feature>
<proteinExistence type="predicted"/>
<feature type="non-terminal residue" evidence="1">
    <location>
        <position position="71"/>
    </location>
</feature>
<dbReference type="GO" id="GO:0005506">
    <property type="term" value="F:iron ion binding"/>
    <property type="evidence" value="ECO:0007669"/>
    <property type="project" value="InterPro"/>
</dbReference>
<dbReference type="AlphaFoldDB" id="A0A136IJ08"/>
<keyword evidence="2" id="KW-1185">Reference proteome</keyword>
<name>A0A136IJ08_9PEZI</name>
<reference evidence="2" key="1">
    <citation type="submission" date="2016-02" db="EMBL/GenBank/DDBJ databases">
        <title>Draft genome sequence of Microdochium bolleyi, a fungal endophyte of beachgrass.</title>
        <authorList>
            <consortium name="DOE Joint Genome Institute"/>
            <person name="David A.S."/>
            <person name="May G."/>
            <person name="Haridas S."/>
            <person name="Lim J."/>
            <person name="Wang M."/>
            <person name="Labutti K."/>
            <person name="Lipzen A."/>
            <person name="Barry K."/>
            <person name="Grigoriev I.V."/>
        </authorList>
    </citation>
    <scope>NUCLEOTIDE SEQUENCE [LARGE SCALE GENOMIC DNA]</scope>
    <source>
        <strain evidence="2">J235TASD1</strain>
    </source>
</reference>
<dbReference type="SUPFAM" id="SSF48264">
    <property type="entry name" value="Cytochrome P450"/>
    <property type="match status" value="1"/>
</dbReference>
<accession>A0A136IJ08</accession>
<evidence type="ECO:0000313" key="1">
    <source>
        <dbReference type="EMBL" id="KXJ84965.1"/>
    </source>
</evidence>
<organism evidence="1 2">
    <name type="scientific">Microdochium bolleyi</name>
    <dbReference type="NCBI Taxonomy" id="196109"/>
    <lineage>
        <taxon>Eukaryota</taxon>
        <taxon>Fungi</taxon>
        <taxon>Dikarya</taxon>
        <taxon>Ascomycota</taxon>
        <taxon>Pezizomycotina</taxon>
        <taxon>Sordariomycetes</taxon>
        <taxon>Xylariomycetidae</taxon>
        <taxon>Xylariales</taxon>
        <taxon>Microdochiaceae</taxon>
        <taxon>Microdochium</taxon>
    </lineage>
</organism>
<dbReference type="InterPro" id="IPR036396">
    <property type="entry name" value="Cyt_P450_sf"/>
</dbReference>
<dbReference type="OrthoDB" id="1470350at2759"/>
<dbReference type="InParanoid" id="A0A136IJ08"/>
<dbReference type="Gene3D" id="1.10.630.10">
    <property type="entry name" value="Cytochrome P450"/>
    <property type="match status" value="1"/>
</dbReference>